<keyword evidence="4" id="KW-1185">Reference proteome</keyword>
<evidence type="ECO:0000256" key="2">
    <source>
        <dbReference type="SAM" id="Phobius"/>
    </source>
</evidence>
<reference evidence="3" key="1">
    <citation type="journal article" date="2020" name="Stud. Mycol.">
        <title>101 Dothideomycetes genomes: a test case for predicting lifestyles and emergence of pathogens.</title>
        <authorList>
            <person name="Haridas S."/>
            <person name="Albert R."/>
            <person name="Binder M."/>
            <person name="Bloem J."/>
            <person name="Labutti K."/>
            <person name="Salamov A."/>
            <person name="Andreopoulos B."/>
            <person name="Baker S."/>
            <person name="Barry K."/>
            <person name="Bills G."/>
            <person name="Bluhm B."/>
            <person name="Cannon C."/>
            <person name="Castanera R."/>
            <person name="Culley D."/>
            <person name="Daum C."/>
            <person name="Ezra D."/>
            <person name="Gonzalez J."/>
            <person name="Henrissat B."/>
            <person name="Kuo A."/>
            <person name="Liang C."/>
            <person name="Lipzen A."/>
            <person name="Lutzoni F."/>
            <person name="Magnuson J."/>
            <person name="Mondo S."/>
            <person name="Nolan M."/>
            <person name="Ohm R."/>
            <person name="Pangilinan J."/>
            <person name="Park H.-J."/>
            <person name="Ramirez L."/>
            <person name="Alfaro M."/>
            <person name="Sun H."/>
            <person name="Tritt A."/>
            <person name="Yoshinaga Y."/>
            <person name="Zwiers L.-H."/>
            <person name="Turgeon B."/>
            <person name="Goodwin S."/>
            <person name="Spatafora J."/>
            <person name="Crous P."/>
            <person name="Grigoriev I."/>
        </authorList>
    </citation>
    <scope>NUCLEOTIDE SEQUENCE</scope>
    <source>
        <strain evidence="3">CBS 279.74</strain>
    </source>
</reference>
<feature type="compositionally biased region" description="Low complexity" evidence="1">
    <location>
        <begin position="17"/>
        <end position="33"/>
    </location>
</feature>
<dbReference type="EMBL" id="MU005765">
    <property type="protein sequence ID" value="KAF2714000.1"/>
    <property type="molecule type" value="Genomic_DNA"/>
</dbReference>
<organism evidence="3 4">
    <name type="scientific">Pleomassaria siparia CBS 279.74</name>
    <dbReference type="NCBI Taxonomy" id="1314801"/>
    <lineage>
        <taxon>Eukaryota</taxon>
        <taxon>Fungi</taxon>
        <taxon>Dikarya</taxon>
        <taxon>Ascomycota</taxon>
        <taxon>Pezizomycotina</taxon>
        <taxon>Dothideomycetes</taxon>
        <taxon>Pleosporomycetidae</taxon>
        <taxon>Pleosporales</taxon>
        <taxon>Pleomassariaceae</taxon>
        <taxon>Pleomassaria</taxon>
    </lineage>
</organism>
<gene>
    <name evidence="3" type="ORF">K504DRAFT_530884</name>
</gene>
<feature type="region of interest" description="Disordered" evidence="1">
    <location>
        <begin position="1"/>
        <end position="34"/>
    </location>
</feature>
<evidence type="ECO:0000256" key="1">
    <source>
        <dbReference type="SAM" id="MobiDB-lite"/>
    </source>
</evidence>
<evidence type="ECO:0000313" key="4">
    <source>
        <dbReference type="Proteomes" id="UP000799428"/>
    </source>
</evidence>
<name>A0A6G1KMH0_9PLEO</name>
<keyword evidence="2" id="KW-1133">Transmembrane helix</keyword>
<feature type="transmembrane region" description="Helical" evidence="2">
    <location>
        <begin position="42"/>
        <end position="60"/>
    </location>
</feature>
<dbReference type="AlphaFoldDB" id="A0A6G1KMH0"/>
<keyword evidence="2" id="KW-0472">Membrane</keyword>
<evidence type="ECO:0000313" key="3">
    <source>
        <dbReference type="EMBL" id="KAF2714000.1"/>
    </source>
</evidence>
<sequence>MRNPSQQTKGRGDGGYNNNNIRETKRNNSVSRSRYSRFRKSVLFLFEAVLYGSSLLYSCIRHRY</sequence>
<proteinExistence type="predicted"/>
<accession>A0A6G1KMH0</accession>
<keyword evidence="2" id="KW-0812">Transmembrane</keyword>
<dbReference type="Proteomes" id="UP000799428">
    <property type="component" value="Unassembled WGS sequence"/>
</dbReference>
<protein>
    <submittedName>
        <fullName evidence="3">Uncharacterized protein</fullName>
    </submittedName>
</protein>